<reference evidence="2 3" key="1">
    <citation type="submission" date="2015-08" db="EMBL/GenBank/DDBJ databases">
        <title>Investigation of the bacterial diversity of lava forest soil.</title>
        <authorList>
            <person name="Lee J.S."/>
        </authorList>
    </citation>
    <scope>NUCLEOTIDE SEQUENCE [LARGE SCALE GENOMIC DNA]</scope>
    <source>
        <strain evidence="2 3">GJW-30</strain>
    </source>
</reference>
<gene>
    <name evidence="2" type="ORF">GJW-30_1_01076</name>
</gene>
<accession>A0A0S3PRJ1</accession>
<evidence type="ECO:0000313" key="2">
    <source>
        <dbReference type="EMBL" id="BAT58550.1"/>
    </source>
</evidence>
<proteinExistence type="predicted"/>
<feature type="compositionally biased region" description="Basic residues" evidence="1">
    <location>
        <begin position="174"/>
        <end position="187"/>
    </location>
</feature>
<protein>
    <submittedName>
        <fullName evidence="2">Uncharacterized protein</fullName>
    </submittedName>
</protein>
<dbReference type="EMBL" id="AP014946">
    <property type="protein sequence ID" value="BAT58550.1"/>
    <property type="molecule type" value="Genomic_DNA"/>
</dbReference>
<evidence type="ECO:0000256" key="1">
    <source>
        <dbReference type="SAM" id="MobiDB-lite"/>
    </source>
</evidence>
<keyword evidence="3" id="KW-1185">Reference proteome</keyword>
<feature type="region of interest" description="Disordered" evidence="1">
    <location>
        <begin position="168"/>
        <end position="190"/>
    </location>
</feature>
<sequence>MRQTFLSDRTSYAFTVLTEADSDGLRLGVYGELTEVEGSIDGERVALDPLSLDGQTCDASGTVVMPGGSIVRGITFARRLSPNNDLTDEERKILSLVVAFVDPDNRYGLWRLLVSDTGIQSKLPEALEKATVFDFAHVGALKLPSLKELHWRVREHMPAISASKVQRALERAGIRRPRSGPRSRRGPRSATIACVNDLMRE</sequence>
<organism evidence="2 3">
    <name type="scientific">Variibacter gotjawalensis</name>
    <dbReference type="NCBI Taxonomy" id="1333996"/>
    <lineage>
        <taxon>Bacteria</taxon>
        <taxon>Pseudomonadati</taxon>
        <taxon>Pseudomonadota</taxon>
        <taxon>Alphaproteobacteria</taxon>
        <taxon>Hyphomicrobiales</taxon>
        <taxon>Nitrobacteraceae</taxon>
        <taxon>Variibacter</taxon>
    </lineage>
</organism>
<evidence type="ECO:0000313" key="3">
    <source>
        <dbReference type="Proteomes" id="UP000236884"/>
    </source>
</evidence>
<dbReference type="KEGG" id="vgo:GJW-30_1_01076"/>
<dbReference type="AlphaFoldDB" id="A0A0S3PRJ1"/>
<name>A0A0S3PRJ1_9BRAD</name>
<dbReference type="Proteomes" id="UP000236884">
    <property type="component" value="Chromosome"/>
</dbReference>